<reference evidence="5 6" key="1">
    <citation type="submission" date="2015-11" db="EMBL/GenBank/DDBJ databases">
        <authorList>
            <person name="Lin W."/>
        </authorList>
    </citation>
    <scope>NUCLEOTIDE SEQUENCE [LARGE SCALE GENOMIC DNA]</scope>
    <source>
        <strain evidence="5 6">HCH-1</strain>
    </source>
</reference>
<evidence type="ECO:0000313" key="6">
    <source>
        <dbReference type="Proteomes" id="UP000060487"/>
    </source>
</evidence>
<evidence type="ECO:0000259" key="4">
    <source>
        <dbReference type="Pfam" id="PF20257"/>
    </source>
</evidence>
<proteinExistence type="inferred from homology"/>
<dbReference type="RefSeq" id="WP_085050995.1">
    <property type="nucleotide sequence ID" value="NZ_LNQR01000020.1"/>
</dbReference>
<dbReference type="InterPro" id="IPR046469">
    <property type="entry name" value="SAM_HAT_N"/>
</dbReference>
<dbReference type="InterPro" id="IPR023227">
    <property type="entry name" value="SAM_OH_AdoTrfase_C_sf"/>
</dbReference>
<dbReference type="Pfam" id="PF01887">
    <property type="entry name" value="SAM_HAT_N"/>
    <property type="match status" value="1"/>
</dbReference>
<dbReference type="EMBL" id="LNQR01000020">
    <property type="protein sequence ID" value="KWT92759.1"/>
    <property type="molecule type" value="Genomic_DNA"/>
</dbReference>
<dbReference type="Gene3D" id="3.40.50.10790">
    <property type="entry name" value="S-adenosyl-l-methionine hydroxide adenosyltransferase, N-terminal"/>
    <property type="match status" value="1"/>
</dbReference>
<dbReference type="PANTHER" id="PTHR35092">
    <property type="entry name" value="CHLORINASE MJ1651"/>
    <property type="match status" value="1"/>
</dbReference>
<keyword evidence="1" id="KW-0949">S-adenosyl-L-methionine</keyword>
<feature type="domain" description="S-adenosyl-l-methionine hydroxide adenosyltransferase N-terminal" evidence="3">
    <location>
        <begin position="4"/>
        <end position="148"/>
    </location>
</feature>
<keyword evidence="6" id="KW-1185">Reference proteome</keyword>
<dbReference type="PANTHER" id="PTHR35092:SF1">
    <property type="entry name" value="CHLORINASE MJ1651"/>
    <property type="match status" value="1"/>
</dbReference>
<dbReference type="Proteomes" id="UP000060487">
    <property type="component" value="Unassembled WGS sequence"/>
</dbReference>
<comment type="caution">
    <text evidence="5">The sequence shown here is derived from an EMBL/GenBank/DDBJ whole genome shotgun (WGS) entry which is preliminary data.</text>
</comment>
<dbReference type="SUPFAM" id="SSF102522">
    <property type="entry name" value="Bacterial fluorinating enzyme, N-terminal domain"/>
    <property type="match status" value="1"/>
</dbReference>
<sequence>MLTVTLLTDFGLADTFIAQMKGVMLSINPEINIVDMTHSIEPFNIRHAAVALGMSYKYFPAGTIHIAVVDPGVGSSRRGIIVDTGKYCFVGPDNGIFSIIYAENKYKVYHITDKRAFINPTGTTFHGRDVFAPTSALISKGMRPEELGPPVIDYNFFKITPPSNIGGNTITGEVLYIDRFGNVITNITAAFITGCGFKLDGRLVSLKENYAQGQDGQLHALINSDGYLELFVKQGGAVLKVMAGVRAGSTITLELDSPDEYPKII</sequence>
<evidence type="ECO:0000313" key="5">
    <source>
        <dbReference type="EMBL" id="KWT92759.1"/>
    </source>
</evidence>
<name>A0ABR5SIK8_9BACT</name>
<protein>
    <submittedName>
        <fullName evidence="5">S-adenosyl-l-methionine hydroxide adenosyltransferase</fullName>
    </submittedName>
</protein>
<organism evidence="5 6">
    <name type="scientific">Candidatus Magnetominusculus xianensis</name>
    <dbReference type="NCBI Taxonomy" id="1748249"/>
    <lineage>
        <taxon>Bacteria</taxon>
        <taxon>Pseudomonadati</taxon>
        <taxon>Nitrospirota</taxon>
        <taxon>Nitrospiria</taxon>
        <taxon>Nitrospirales</taxon>
        <taxon>Nitrospiraceae</taxon>
        <taxon>Candidatus Magnetominusculus</taxon>
    </lineage>
</organism>
<dbReference type="InterPro" id="IPR023228">
    <property type="entry name" value="SAM_OH_AdoTrfase_N_sf"/>
</dbReference>
<dbReference type="InterPro" id="IPR046470">
    <property type="entry name" value="SAM_HAT_C"/>
</dbReference>
<dbReference type="SUPFAM" id="SSF101852">
    <property type="entry name" value="Bacterial fluorinating enzyme, C-terminal domain"/>
    <property type="match status" value="1"/>
</dbReference>
<evidence type="ECO:0000259" key="3">
    <source>
        <dbReference type="Pfam" id="PF01887"/>
    </source>
</evidence>
<accession>A0ABR5SIK8</accession>
<evidence type="ECO:0000256" key="2">
    <source>
        <dbReference type="ARBA" id="ARBA00024035"/>
    </source>
</evidence>
<dbReference type="Gene3D" id="2.40.30.90">
    <property type="entry name" value="Bacterial fluorinating enzyme like"/>
    <property type="match status" value="1"/>
</dbReference>
<evidence type="ECO:0000256" key="1">
    <source>
        <dbReference type="ARBA" id="ARBA00022691"/>
    </source>
</evidence>
<dbReference type="Pfam" id="PF20257">
    <property type="entry name" value="SAM_HAT_C"/>
    <property type="match status" value="1"/>
</dbReference>
<feature type="domain" description="S-adenosyl-l-methionine hydroxide adenosyltransferase C-terminal" evidence="4">
    <location>
        <begin position="172"/>
        <end position="238"/>
    </location>
</feature>
<dbReference type="PIRSF" id="PIRSF006779">
    <property type="entry name" value="UCP006779"/>
    <property type="match status" value="1"/>
</dbReference>
<comment type="similarity">
    <text evidence="2">Belongs to the SAM hydrolase / SAM-dependent halogenase family.</text>
</comment>
<gene>
    <name evidence="5" type="ORF">ASN18_0464</name>
</gene>
<dbReference type="InterPro" id="IPR002747">
    <property type="entry name" value="SAM_OH_AdoTrfase"/>
</dbReference>